<organism evidence="4 5">
    <name type="scientific">Vibrio penaeicida</name>
    <dbReference type="NCBI Taxonomy" id="104609"/>
    <lineage>
        <taxon>Bacteria</taxon>
        <taxon>Pseudomonadati</taxon>
        <taxon>Pseudomonadota</taxon>
        <taxon>Gammaproteobacteria</taxon>
        <taxon>Vibrionales</taxon>
        <taxon>Vibrionaceae</taxon>
        <taxon>Vibrio</taxon>
    </lineage>
</organism>
<dbReference type="Proteomes" id="UP001156690">
    <property type="component" value="Unassembled WGS sequence"/>
</dbReference>
<dbReference type="SUPFAM" id="SSF52218">
    <property type="entry name" value="Flavoproteins"/>
    <property type="match status" value="1"/>
</dbReference>
<dbReference type="RefSeq" id="WP_126609702.1">
    <property type="nucleotide sequence ID" value="NZ_AP025145.1"/>
</dbReference>
<dbReference type="InterPro" id="IPR029039">
    <property type="entry name" value="Flavoprotein-like_sf"/>
</dbReference>
<evidence type="ECO:0000313" key="5">
    <source>
        <dbReference type="Proteomes" id="UP001156690"/>
    </source>
</evidence>
<dbReference type="GO" id="GO:0005829">
    <property type="term" value="C:cytosol"/>
    <property type="evidence" value="ECO:0007669"/>
    <property type="project" value="TreeGrafter"/>
</dbReference>
<proteinExistence type="inferred from homology"/>
<dbReference type="GO" id="GO:0003955">
    <property type="term" value="F:NAD(P)H dehydrogenase (quinone) activity"/>
    <property type="evidence" value="ECO:0007669"/>
    <property type="project" value="TreeGrafter"/>
</dbReference>
<keyword evidence="5" id="KW-1185">Reference proteome</keyword>
<name>A0AAV5P0F1_9VIBR</name>
<dbReference type="Pfam" id="PF02525">
    <property type="entry name" value="Flavodoxin_2"/>
    <property type="match status" value="1"/>
</dbReference>
<evidence type="ECO:0000259" key="3">
    <source>
        <dbReference type="Pfam" id="PF02525"/>
    </source>
</evidence>
<dbReference type="Gene3D" id="3.40.50.360">
    <property type="match status" value="1"/>
</dbReference>
<dbReference type="EMBL" id="BSNX01000075">
    <property type="protein sequence ID" value="GLQ76224.1"/>
    <property type="molecule type" value="Genomic_DNA"/>
</dbReference>
<evidence type="ECO:0000256" key="2">
    <source>
        <dbReference type="ARBA" id="ARBA00023002"/>
    </source>
</evidence>
<evidence type="ECO:0000313" key="4">
    <source>
        <dbReference type="EMBL" id="GLQ76224.1"/>
    </source>
</evidence>
<dbReference type="InterPro" id="IPR051545">
    <property type="entry name" value="NAD(P)H_dehydrogenase_qn"/>
</dbReference>
<feature type="domain" description="Flavodoxin-like fold" evidence="3">
    <location>
        <begin position="2"/>
        <end position="182"/>
    </location>
</feature>
<dbReference type="AlphaFoldDB" id="A0AAV5P0F1"/>
<sequence length="192" mass="21477">MKKILLLNANPKLSSFAKLLADSYEVEAREKAEVRRMNLSEMEFNLSLDTGYDSEQPLEPSLDAFQQAITWADHIVVISPIWWGGIPAKFKGLLDRSILPGFAFKYEKGSAEPAQLLTGKTVRLILTMDAPEEYLEYQAKPVLDQLDLFTFQFSGMSPAKVNLFGSIIGSDEAQRQQWLTEVAELGASESVK</sequence>
<reference evidence="5" key="1">
    <citation type="journal article" date="2019" name="Int. J. Syst. Evol. Microbiol.">
        <title>The Global Catalogue of Microorganisms (GCM) 10K type strain sequencing project: providing services to taxonomists for standard genome sequencing and annotation.</title>
        <authorList>
            <consortium name="The Broad Institute Genomics Platform"/>
            <consortium name="The Broad Institute Genome Sequencing Center for Infectious Disease"/>
            <person name="Wu L."/>
            <person name="Ma J."/>
        </authorList>
    </citation>
    <scope>NUCLEOTIDE SEQUENCE [LARGE SCALE GENOMIC DNA]</scope>
    <source>
        <strain evidence="5">NBRC 15640</strain>
    </source>
</reference>
<dbReference type="PANTHER" id="PTHR10204">
    <property type="entry name" value="NAD P H OXIDOREDUCTASE-RELATED"/>
    <property type="match status" value="1"/>
</dbReference>
<dbReference type="PANTHER" id="PTHR10204:SF34">
    <property type="entry name" value="NAD(P)H DEHYDROGENASE [QUINONE] 1 ISOFORM 1"/>
    <property type="match status" value="1"/>
</dbReference>
<dbReference type="InterPro" id="IPR003680">
    <property type="entry name" value="Flavodoxin_fold"/>
</dbReference>
<keyword evidence="2" id="KW-0560">Oxidoreductase</keyword>
<comment type="similarity">
    <text evidence="1">Belongs to the NAD(P)H dehydrogenase (quinone) family.</text>
</comment>
<evidence type="ECO:0000256" key="1">
    <source>
        <dbReference type="ARBA" id="ARBA00006252"/>
    </source>
</evidence>
<comment type="caution">
    <text evidence="4">The sequence shown here is derived from an EMBL/GenBank/DDBJ whole genome shotgun (WGS) entry which is preliminary data.</text>
</comment>
<gene>
    <name evidence="4" type="ORF">GCM10007932_55870</name>
</gene>
<protein>
    <submittedName>
        <fullName evidence="4">NAD(P)H dehydrogenase (Quinone)</fullName>
    </submittedName>
</protein>
<accession>A0AAV5P0F1</accession>